<dbReference type="InterPro" id="IPR051466">
    <property type="entry name" value="D-amino_acid_metab_enzyme"/>
</dbReference>
<dbReference type="Proteomes" id="UP000437736">
    <property type="component" value="Unassembled WGS sequence"/>
</dbReference>
<evidence type="ECO:0000259" key="1">
    <source>
        <dbReference type="SMART" id="SM01119"/>
    </source>
</evidence>
<gene>
    <name evidence="2" type="ORF">GHK86_14095</name>
</gene>
<evidence type="ECO:0000313" key="3">
    <source>
        <dbReference type="Proteomes" id="UP000437736"/>
    </source>
</evidence>
<evidence type="ECO:0000313" key="2">
    <source>
        <dbReference type="EMBL" id="MST33844.1"/>
    </source>
</evidence>
<feature type="domain" description="D-serine dehydratase-like" evidence="1">
    <location>
        <begin position="89"/>
        <end position="180"/>
    </location>
</feature>
<organism evidence="2 3">
    <name type="scientific">Acidiferrimicrobium australe</name>
    <dbReference type="NCBI Taxonomy" id="2664430"/>
    <lineage>
        <taxon>Bacteria</taxon>
        <taxon>Bacillati</taxon>
        <taxon>Actinomycetota</taxon>
        <taxon>Acidimicrobiia</taxon>
        <taxon>Acidimicrobiales</taxon>
        <taxon>Acidimicrobiaceae</taxon>
        <taxon>Acidiferrimicrobium</taxon>
    </lineage>
</organism>
<dbReference type="EMBL" id="WJHE01000744">
    <property type="protein sequence ID" value="MST33844.1"/>
    <property type="molecule type" value="Genomic_DNA"/>
</dbReference>
<dbReference type="Pfam" id="PF14031">
    <property type="entry name" value="D-ser_dehydrat"/>
    <property type="match status" value="1"/>
</dbReference>
<feature type="non-terminal residue" evidence="2">
    <location>
        <position position="1"/>
    </location>
</feature>
<reference evidence="2 3" key="1">
    <citation type="submission" date="2019-11" db="EMBL/GenBank/DDBJ databases">
        <title>Acidiferrimicrobium australis gen. nov., sp. nov., an acidophilic and obligately heterotrophic, member of the Actinobacteria that catalyses dissimilatory oxido- reduction of iron isolated from metal-rich acidic water in Chile.</title>
        <authorList>
            <person name="Gonzalez D."/>
            <person name="Huber K."/>
            <person name="Hedrich S."/>
            <person name="Rojas-Villalobos C."/>
            <person name="Quatrini R."/>
            <person name="Dinamarca M.A."/>
            <person name="Schwarz A."/>
            <person name="Canales C."/>
            <person name="Nancucheo I."/>
        </authorList>
    </citation>
    <scope>NUCLEOTIDE SEQUENCE [LARGE SCALE GENOMIC DNA]</scope>
    <source>
        <strain evidence="2 3">USS-CCA1</strain>
    </source>
</reference>
<dbReference type="InterPro" id="IPR042208">
    <property type="entry name" value="D-ser_dehydrat-like_sf"/>
</dbReference>
<dbReference type="PANTHER" id="PTHR28004:SF2">
    <property type="entry name" value="D-SERINE DEHYDRATASE"/>
    <property type="match status" value="1"/>
</dbReference>
<accession>A0ABW9QVZ4</accession>
<sequence>RVAGVFTFPGHSYAPGAAAGALADEGRALEQAAASLAAAGLPCELRSGGCTPTAPSTPGGVVTELRPGVYVFNDAQQVALGTADLDDVALCVAATVVSVPAVDRVVLDAGSKVLGPERPPWVPGHGLLPEHPGAVVSGLWEHHAVVDPGPHRLRLGDRVAVVPNHVCTAVNLATELLVASGGEVVDRWAVTARSRNR</sequence>
<keyword evidence="3" id="KW-1185">Reference proteome</keyword>
<dbReference type="InterPro" id="IPR029066">
    <property type="entry name" value="PLP-binding_barrel"/>
</dbReference>
<dbReference type="PANTHER" id="PTHR28004">
    <property type="entry name" value="ZGC:162816-RELATED"/>
    <property type="match status" value="1"/>
</dbReference>
<dbReference type="SMART" id="SM01119">
    <property type="entry name" value="D-ser_dehydrat"/>
    <property type="match status" value="1"/>
</dbReference>
<dbReference type="InterPro" id="IPR026956">
    <property type="entry name" value="D-ser_dehydrat-like_dom"/>
</dbReference>
<proteinExistence type="predicted"/>
<name>A0ABW9QVZ4_9ACTN</name>
<dbReference type="Gene3D" id="2.40.37.20">
    <property type="entry name" value="D-serine dehydratase-like domain"/>
    <property type="match status" value="1"/>
</dbReference>
<dbReference type="SUPFAM" id="SSF51419">
    <property type="entry name" value="PLP-binding barrel"/>
    <property type="match status" value="1"/>
</dbReference>
<comment type="caution">
    <text evidence="2">The sequence shown here is derived from an EMBL/GenBank/DDBJ whole genome shotgun (WGS) entry which is preliminary data.</text>
</comment>
<protein>
    <submittedName>
        <fullName evidence="2">D-TA family PLP-dependent enzyme</fullName>
    </submittedName>
</protein>